<evidence type="ECO:0000313" key="8">
    <source>
        <dbReference type="Proteomes" id="UP000268093"/>
    </source>
</evidence>
<dbReference type="PANTHER" id="PTHR46910:SF3">
    <property type="entry name" value="HALOTOLERANCE PROTEIN 9-RELATED"/>
    <property type="match status" value="1"/>
</dbReference>
<protein>
    <recommendedName>
        <fullName evidence="6">Zn(2)-C6 fungal-type domain-containing protein</fullName>
    </recommendedName>
</protein>
<keyword evidence="8" id="KW-1185">Reference proteome</keyword>
<evidence type="ECO:0000256" key="2">
    <source>
        <dbReference type="ARBA" id="ARBA00022723"/>
    </source>
</evidence>
<evidence type="ECO:0000313" key="7">
    <source>
        <dbReference type="EMBL" id="RUP44181.1"/>
    </source>
</evidence>
<name>A0A433D041_9FUNG</name>
<accession>A0A433D041</accession>
<evidence type="ECO:0000256" key="4">
    <source>
        <dbReference type="ARBA" id="ARBA00023242"/>
    </source>
</evidence>
<feature type="domain" description="Zn(2)-C6 fungal-type" evidence="6">
    <location>
        <begin position="307"/>
        <end position="337"/>
    </location>
</feature>
<dbReference type="GO" id="GO:0003677">
    <property type="term" value="F:DNA binding"/>
    <property type="evidence" value="ECO:0007669"/>
    <property type="project" value="UniProtKB-KW"/>
</dbReference>
<dbReference type="Proteomes" id="UP000268093">
    <property type="component" value="Unassembled WGS sequence"/>
</dbReference>
<evidence type="ECO:0000256" key="1">
    <source>
        <dbReference type="ARBA" id="ARBA00004123"/>
    </source>
</evidence>
<comment type="subcellular location">
    <subcellularLocation>
        <location evidence="1">Nucleus</location>
    </subcellularLocation>
</comment>
<keyword evidence="3" id="KW-0238">DNA-binding</keyword>
<evidence type="ECO:0000259" key="6">
    <source>
        <dbReference type="PROSITE" id="PS50048"/>
    </source>
</evidence>
<dbReference type="CDD" id="cd12148">
    <property type="entry name" value="fungal_TF_MHR"/>
    <property type="match status" value="1"/>
</dbReference>
<dbReference type="Pfam" id="PF00172">
    <property type="entry name" value="Zn_clus"/>
    <property type="match status" value="1"/>
</dbReference>
<dbReference type="GO" id="GO:0000981">
    <property type="term" value="F:DNA-binding transcription factor activity, RNA polymerase II-specific"/>
    <property type="evidence" value="ECO:0007669"/>
    <property type="project" value="InterPro"/>
</dbReference>
<comment type="caution">
    <text evidence="7">The sequence shown here is derived from an EMBL/GenBank/DDBJ whole genome shotgun (WGS) entry which is preliminary data.</text>
</comment>
<dbReference type="CDD" id="cd00067">
    <property type="entry name" value="GAL4"/>
    <property type="match status" value="1"/>
</dbReference>
<dbReference type="AlphaFoldDB" id="A0A433D041"/>
<dbReference type="GO" id="GO:0005634">
    <property type="term" value="C:nucleus"/>
    <property type="evidence" value="ECO:0007669"/>
    <property type="project" value="UniProtKB-SubCell"/>
</dbReference>
<dbReference type="Gene3D" id="4.10.240.10">
    <property type="entry name" value="Zn(2)-C6 fungal-type DNA-binding domain"/>
    <property type="match status" value="1"/>
</dbReference>
<reference evidence="7 8" key="1">
    <citation type="journal article" date="2018" name="New Phytol.">
        <title>Phylogenomics of Endogonaceae and evolution of mycorrhizas within Mucoromycota.</title>
        <authorList>
            <person name="Chang Y."/>
            <person name="Desiro A."/>
            <person name="Na H."/>
            <person name="Sandor L."/>
            <person name="Lipzen A."/>
            <person name="Clum A."/>
            <person name="Barry K."/>
            <person name="Grigoriev I.V."/>
            <person name="Martin F.M."/>
            <person name="Stajich J.E."/>
            <person name="Smith M.E."/>
            <person name="Bonito G."/>
            <person name="Spatafora J.W."/>
        </authorList>
    </citation>
    <scope>NUCLEOTIDE SEQUENCE [LARGE SCALE GENOMIC DNA]</scope>
    <source>
        <strain evidence="7 8">GMNB39</strain>
    </source>
</reference>
<evidence type="ECO:0000256" key="3">
    <source>
        <dbReference type="ARBA" id="ARBA00023125"/>
    </source>
</evidence>
<keyword evidence="4" id="KW-0539">Nucleus</keyword>
<dbReference type="OrthoDB" id="39175at2759"/>
<dbReference type="EMBL" id="RBNI01009400">
    <property type="protein sequence ID" value="RUP44181.1"/>
    <property type="molecule type" value="Genomic_DNA"/>
</dbReference>
<dbReference type="PROSITE" id="PS50048">
    <property type="entry name" value="ZN2_CY6_FUNGAL_2"/>
    <property type="match status" value="1"/>
</dbReference>
<dbReference type="SMART" id="SM00066">
    <property type="entry name" value="GAL4"/>
    <property type="match status" value="1"/>
</dbReference>
<keyword evidence="2" id="KW-0479">Metal-binding</keyword>
<dbReference type="PANTHER" id="PTHR46910">
    <property type="entry name" value="TRANSCRIPTION FACTOR PDR1"/>
    <property type="match status" value="1"/>
</dbReference>
<sequence length="1040" mass="117489">MKFGLLVDVGTKFRDKCESTCQSEGEAGRYILNCDEHSEGQYPAFLFRQVRALLLDTIGAASRPPQLALTPSLPHHSQLERDWGDLFAARPPWAYSSDALLVRVRTYPAGSDIAPAPDPPPASAAPGRPPGGPQRKPPPRLHDDVGDILTGAEDDADDEVTDIYFEVRLDPRFRILPIGYAMRHHSSQDRAPRNWKLMASEWEEGDEWEVVREHVEDETMPKQTGGIGLWSVRINPSRKYRRFRVLKTGPSAAGLDCRGFHVSGLELPIPTSAPPPAPSSTQYSMTSSYRQVQQTWSPAKTGRTPTACVRCRRKQVKCDGARPRCRRCTWSNEGCVYTLVTTDAHEPMLEDVRPVTVNARHRKLLTEIGLIEGEMDRMSDEMRLLRRNDNASETPESDAGSPFSDSSFREEGSPAQRVPVSPGSREDQMLASFQASRFERARHQRPVKCLKQPIVVKHTGYSICLESSSKDSDTNNNATQLSRIVIDDHNHDAAYLPSVQSSWKLTITGNGIRIQTDIKTMRDLENFLSVSLPQIRKCPSRQKPLGLKAMFVRWGNRWDRYTNKTNAKGNGWNWTATIQPLASTTVMSIAVSQDVEAQMLAYTRAHETEILEFVIMTWQICEVQSGMKNEEMEHSKHACTLRYSIGCSVAVHAFTFHYDQFKCEEPLPNGVSPAKMGAFVSSYFFPRMKEGIWAYIEDPQPNTFIIVAFFHIISYYLSAEQFQTASVYLGIAARVGCMMPMKSSSQSIACIVSSIYWTILVNHDECLTSLGFTPVISNREWRLEFCGSLLTDLNNLSNEDLIQFQYHIAYARQSAIVRDSLDTFYGENSPSPPSTDNLERFLTAWVQWWDSLPPSLHPTTDYRYSNHKEFMTALRMGMIYEIGIMDFYLPFINHEDDSDADSDSDSGLDNQIDSQPTRPLSLARRAARICFDRAVAAVRYVLAIHKHHGCRFPLFELGRACEVIVQNMAAEDLQVVALARGYLALAWKMVTETVAYRLGEVHPARYARYLRGMMKRHGVKVEEASIVDEEDYLRPLFVVG</sequence>
<dbReference type="InterPro" id="IPR050987">
    <property type="entry name" value="AtrR-like"/>
</dbReference>
<gene>
    <name evidence="7" type="ORF">BC936DRAFT_149835</name>
</gene>
<organism evidence="7 8">
    <name type="scientific">Jimgerdemannia flammicorona</name>
    <dbReference type="NCBI Taxonomy" id="994334"/>
    <lineage>
        <taxon>Eukaryota</taxon>
        <taxon>Fungi</taxon>
        <taxon>Fungi incertae sedis</taxon>
        <taxon>Mucoromycota</taxon>
        <taxon>Mucoromycotina</taxon>
        <taxon>Endogonomycetes</taxon>
        <taxon>Endogonales</taxon>
        <taxon>Endogonaceae</taxon>
        <taxon>Jimgerdemannia</taxon>
    </lineage>
</organism>
<feature type="compositionally biased region" description="Pro residues" evidence="5">
    <location>
        <begin position="116"/>
        <end position="136"/>
    </location>
</feature>
<dbReference type="GO" id="GO:0008270">
    <property type="term" value="F:zinc ion binding"/>
    <property type="evidence" value="ECO:0007669"/>
    <property type="project" value="InterPro"/>
</dbReference>
<dbReference type="PROSITE" id="PS00463">
    <property type="entry name" value="ZN2_CY6_FUNGAL_1"/>
    <property type="match status" value="1"/>
</dbReference>
<evidence type="ECO:0000256" key="5">
    <source>
        <dbReference type="SAM" id="MobiDB-lite"/>
    </source>
</evidence>
<proteinExistence type="predicted"/>
<feature type="region of interest" description="Disordered" evidence="5">
    <location>
        <begin position="389"/>
        <end position="425"/>
    </location>
</feature>
<dbReference type="SUPFAM" id="SSF57701">
    <property type="entry name" value="Zn2/Cys6 DNA-binding domain"/>
    <property type="match status" value="1"/>
</dbReference>
<feature type="region of interest" description="Disordered" evidence="5">
    <location>
        <begin position="112"/>
        <end position="153"/>
    </location>
</feature>
<dbReference type="InterPro" id="IPR001138">
    <property type="entry name" value="Zn2Cys6_DnaBD"/>
</dbReference>
<dbReference type="InterPro" id="IPR036864">
    <property type="entry name" value="Zn2-C6_fun-type_DNA-bd_sf"/>
</dbReference>